<name>A0ABC9EDD4_9POAL</name>
<protein>
    <submittedName>
        <fullName evidence="5">Uncharacterized protein</fullName>
    </submittedName>
</protein>
<dbReference type="AlphaFoldDB" id="A0ABC9EDD4"/>
<sequence>MALSSEIRFGHQIPLPRSDTDCYEEEEDEEEEEEEGFEGEEEMDDETFSSPLMLPATAAKGGVSVVDMVAGALRRSFMLCSSSGTGVREAATEEDGAAASGMQIGGPTDVRHVSHVTFDRFVGFLGLPADLEPDVPRPVPSASVSIFGVSPTSMQCSFDRRGNSVPTILLTMQRKLYSLGGLQAEGIFRINADNSQELYVRDQLNRGVVPDSVDLHCLAGLIKAWFRELPSGVLDSLTPDQVMHCNTEEECGHLASTLPPVEAALLEWAINLMADVVENESFNKMNARNIAMVFAPNMTKMADPLTALIHAVQVMNFLKTLILKTVNEREEAATVARAFPSNSGSPSDNGEPQTVEHLDMPSICSSQRNVDSPTIDGAKLDQFLFRVEQALHHETQGGTGGTMNNDSSRGNEKRNGEISPFDTDLSRQNEFNNSEEGLFDRFKFRKGVGRLCRHPVFQFSRSMKKADEAEQACV</sequence>
<dbReference type="PANTHER" id="PTHR23177">
    <property type="entry name" value="MKIAA1688 PROTEIN"/>
    <property type="match status" value="1"/>
</dbReference>
<accession>A0ABC9EDD4</accession>
<dbReference type="InterPro" id="IPR044785">
    <property type="entry name" value="RopGAP1-5"/>
</dbReference>
<dbReference type="CDD" id="cd00132">
    <property type="entry name" value="CRIB"/>
    <property type="match status" value="1"/>
</dbReference>
<dbReference type="FunFam" id="1.10.555.10:FF:000046">
    <property type="entry name" value="Rho GTPase-activating protein 5"/>
    <property type="match status" value="1"/>
</dbReference>
<dbReference type="CDD" id="cd00159">
    <property type="entry name" value="RhoGAP"/>
    <property type="match status" value="1"/>
</dbReference>
<evidence type="ECO:0000256" key="2">
    <source>
        <dbReference type="SAM" id="MobiDB-lite"/>
    </source>
</evidence>
<feature type="compositionally biased region" description="Polar residues" evidence="2">
    <location>
        <begin position="340"/>
        <end position="352"/>
    </location>
</feature>
<feature type="domain" description="Rho-GAP" evidence="4">
    <location>
        <begin position="152"/>
        <end position="330"/>
    </location>
</feature>
<reference evidence="5 6" key="2">
    <citation type="submission" date="2024-10" db="EMBL/GenBank/DDBJ databases">
        <authorList>
            <person name="Ryan C."/>
        </authorList>
    </citation>
    <scope>NUCLEOTIDE SEQUENCE [LARGE SCALE GENOMIC DNA]</scope>
</reference>
<dbReference type="PANTHER" id="PTHR23177:SF74">
    <property type="entry name" value="RHO GTPASE-ACTIVATING PROTEIN 3"/>
    <property type="match status" value="1"/>
</dbReference>
<keyword evidence="1" id="KW-0343">GTPase activation</keyword>
<dbReference type="Pfam" id="PF00786">
    <property type="entry name" value="PBD"/>
    <property type="match status" value="1"/>
</dbReference>
<dbReference type="GO" id="GO:0005096">
    <property type="term" value="F:GTPase activator activity"/>
    <property type="evidence" value="ECO:0007669"/>
    <property type="project" value="UniProtKB-KW"/>
</dbReference>
<gene>
    <name evidence="5" type="ORF">URODEC1_LOCUS94164</name>
</gene>
<evidence type="ECO:0000259" key="4">
    <source>
        <dbReference type="PROSITE" id="PS50238"/>
    </source>
</evidence>
<dbReference type="InterPro" id="IPR000198">
    <property type="entry name" value="RhoGAP_dom"/>
</dbReference>
<dbReference type="SMART" id="SM00285">
    <property type="entry name" value="PBD"/>
    <property type="match status" value="1"/>
</dbReference>
<dbReference type="Gene3D" id="1.10.555.10">
    <property type="entry name" value="Rho GTPase activation protein"/>
    <property type="match status" value="1"/>
</dbReference>
<dbReference type="PROSITE" id="PS50108">
    <property type="entry name" value="CRIB"/>
    <property type="match status" value="1"/>
</dbReference>
<feature type="region of interest" description="Disordered" evidence="2">
    <location>
        <begin position="336"/>
        <end position="356"/>
    </location>
</feature>
<evidence type="ECO:0000259" key="3">
    <source>
        <dbReference type="PROSITE" id="PS50108"/>
    </source>
</evidence>
<dbReference type="Pfam" id="PF00620">
    <property type="entry name" value="RhoGAP"/>
    <property type="match status" value="1"/>
</dbReference>
<dbReference type="Proteomes" id="UP001497457">
    <property type="component" value="Chromosome 36b"/>
</dbReference>
<feature type="region of interest" description="Disordered" evidence="2">
    <location>
        <begin position="393"/>
        <end position="429"/>
    </location>
</feature>
<evidence type="ECO:0000313" key="6">
    <source>
        <dbReference type="Proteomes" id="UP001497457"/>
    </source>
</evidence>
<reference evidence="6" key="1">
    <citation type="submission" date="2024-06" db="EMBL/GenBank/DDBJ databases">
        <authorList>
            <person name="Ryan C."/>
        </authorList>
    </citation>
    <scope>NUCLEOTIDE SEQUENCE [LARGE SCALE GENOMIC DNA]</scope>
</reference>
<dbReference type="EMBL" id="OZ075146">
    <property type="protein sequence ID" value="CAL5055030.1"/>
    <property type="molecule type" value="Genomic_DNA"/>
</dbReference>
<keyword evidence="6" id="KW-1185">Reference proteome</keyword>
<evidence type="ECO:0000313" key="5">
    <source>
        <dbReference type="EMBL" id="CAL5055030.1"/>
    </source>
</evidence>
<dbReference type="InterPro" id="IPR008936">
    <property type="entry name" value="Rho_GTPase_activation_prot"/>
</dbReference>
<organism evidence="5 6">
    <name type="scientific">Urochloa decumbens</name>
    <dbReference type="NCBI Taxonomy" id="240449"/>
    <lineage>
        <taxon>Eukaryota</taxon>
        <taxon>Viridiplantae</taxon>
        <taxon>Streptophyta</taxon>
        <taxon>Embryophyta</taxon>
        <taxon>Tracheophyta</taxon>
        <taxon>Spermatophyta</taxon>
        <taxon>Magnoliopsida</taxon>
        <taxon>Liliopsida</taxon>
        <taxon>Poales</taxon>
        <taxon>Poaceae</taxon>
        <taxon>PACMAD clade</taxon>
        <taxon>Panicoideae</taxon>
        <taxon>Panicodae</taxon>
        <taxon>Paniceae</taxon>
        <taxon>Melinidinae</taxon>
        <taxon>Urochloa</taxon>
    </lineage>
</organism>
<dbReference type="PROSITE" id="PS50238">
    <property type="entry name" value="RHOGAP"/>
    <property type="match status" value="1"/>
</dbReference>
<dbReference type="SUPFAM" id="SSF48350">
    <property type="entry name" value="GTPase activation domain, GAP"/>
    <property type="match status" value="1"/>
</dbReference>
<evidence type="ECO:0000256" key="1">
    <source>
        <dbReference type="ARBA" id="ARBA00022468"/>
    </source>
</evidence>
<feature type="domain" description="CRIB" evidence="3">
    <location>
        <begin position="104"/>
        <end position="117"/>
    </location>
</feature>
<feature type="region of interest" description="Disordered" evidence="2">
    <location>
        <begin position="1"/>
        <end position="47"/>
    </location>
</feature>
<dbReference type="SMART" id="SM00324">
    <property type="entry name" value="RhoGAP"/>
    <property type="match status" value="1"/>
</dbReference>
<proteinExistence type="predicted"/>
<feature type="compositionally biased region" description="Acidic residues" evidence="2">
    <location>
        <begin position="21"/>
        <end position="47"/>
    </location>
</feature>
<dbReference type="InterPro" id="IPR000095">
    <property type="entry name" value="CRIB_dom"/>
</dbReference>